<sequence>MKFGNYMAWILLIHSLIDATMIEPVTSLKSGIANIEDQNDGIEELGNLLGQMLVKITNKYLFGCNLVTVGTNSTLLPFIAKALFRGFQGSVLVEVSSLMSVNIPRINIQTLKNLWNHPKDTCRGLLIDLTTADSFAVLSSLEVADLWLQPKTIVIFVGGSKDLEKTLYHKTLRNIHHTLYLSLHEDTLRYLTNKQKRCILPRCPKDTGAWRYPLKAFWRCHYCNNGEMGIETYGHWNMDSGVPEKVHLFHGA</sequence>
<comment type="caution">
    <text evidence="2">The sequence shown here is derived from an EMBL/GenBank/DDBJ whole genome shotgun (WGS) entry which is preliminary data.</text>
</comment>
<dbReference type="AlphaFoldDB" id="A0AAN8X969"/>
<protein>
    <submittedName>
        <fullName evidence="2">Uncharacterized protein</fullName>
    </submittedName>
</protein>
<gene>
    <name evidence="2" type="ORF">SK128_025052</name>
</gene>
<evidence type="ECO:0000313" key="2">
    <source>
        <dbReference type="EMBL" id="KAK7074314.1"/>
    </source>
</evidence>
<dbReference type="EMBL" id="JAXCGZ010011670">
    <property type="protein sequence ID" value="KAK7074314.1"/>
    <property type="molecule type" value="Genomic_DNA"/>
</dbReference>
<reference evidence="2 3" key="1">
    <citation type="submission" date="2023-11" db="EMBL/GenBank/DDBJ databases">
        <title>Halocaridina rubra genome assembly.</title>
        <authorList>
            <person name="Smith C."/>
        </authorList>
    </citation>
    <scope>NUCLEOTIDE SEQUENCE [LARGE SCALE GENOMIC DNA]</scope>
    <source>
        <strain evidence="2">EP-1</strain>
        <tissue evidence="2">Whole</tissue>
    </source>
</reference>
<feature type="signal peptide" evidence="1">
    <location>
        <begin position="1"/>
        <end position="19"/>
    </location>
</feature>
<proteinExistence type="predicted"/>
<feature type="chain" id="PRO_5042961988" evidence="1">
    <location>
        <begin position="20"/>
        <end position="252"/>
    </location>
</feature>
<name>A0AAN8X969_HALRR</name>
<organism evidence="2 3">
    <name type="scientific">Halocaridina rubra</name>
    <name type="common">Hawaiian red shrimp</name>
    <dbReference type="NCBI Taxonomy" id="373956"/>
    <lineage>
        <taxon>Eukaryota</taxon>
        <taxon>Metazoa</taxon>
        <taxon>Ecdysozoa</taxon>
        <taxon>Arthropoda</taxon>
        <taxon>Crustacea</taxon>
        <taxon>Multicrustacea</taxon>
        <taxon>Malacostraca</taxon>
        <taxon>Eumalacostraca</taxon>
        <taxon>Eucarida</taxon>
        <taxon>Decapoda</taxon>
        <taxon>Pleocyemata</taxon>
        <taxon>Caridea</taxon>
        <taxon>Atyoidea</taxon>
        <taxon>Atyidae</taxon>
        <taxon>Halocaridina</taxon>
    </lineage>
</organism>
<keyword evidence="1" id="KW-0732">Signal</keyword>
<keyword evidence="3" id="KW-1185">Reference proteome</keyword>
<accession>A0AAN8X969</accession>
<evidence type="ECO:0000313" key="3">
    <source>
        <dbReference type="Proteomes" id="UP001381693"/>
    </source>
</evidence>
<dbReference type="Proteomes" id="UP001381693">
    <property type="component" value="Unassembled WGS sequence"/>
</dbReference>
<evidence type="ECO:0000256" key="1">
    <source>
        <dbReference type="SAM" id="SignalP"/>
    </source>
</evidence>